<comment type="subunit">
    <text evidence="1">Homodimer.</text>
</comment>
<feature type="domain" description="GST N-terminal" evidence="2">
    <location>
        <begin position="5"/>
        <end position="84"/>
    </location>
</feature>
<evidence type="ECO:0000313" key="5">
    <source>
        <dbReference type="Proteomes" id="UP000630353"/>
    </source>
</evidence>
<evidence type="ECO:0000259" key="3">
    <source>
        <dbReference type="PROSITE" id="PS50405"/>
    </source>
</evidence>
<feature type="domain" description="GST C-terminal" evidence="3">
    <location>
        <begin position="89"/>
        <end position="222"/>
    </location>
</feature>
<dbReference type="InterPro" id="IPR036249">
    <property type="entry name" value="Thioredoxin-like_sf"/>
</dbReference>
<dbReference type="Pfam" id="PF00043">
    <property type="entry name" value="GST_C"/>
    <property type="match status" value="1"/>
</dbReference>
<dbReference type="InterPro" id="IPR004046">
    <property type="entry name" value="GST_C"/>
</dbReference>
<sequence>MSNVGMRTLFHLALSPQSRLVRLVLGEKRMEAHLRAEPIWDRREEFLAINPAGEVPVLVEDDGTTIAGATPIAEYLEEVCPEPPLLHGDPAERAEIRRLVAWFDRKFDREVTELLVGEKVLKRFLGIGEPSSEAIRAGHANILIHLDYIGWLAERRAWLAGDRFSLADVAAATHLSCVDYLGDVPWERNAEAKDWYARVKSRPSFRPLLADHVSGLRPAKHYADLDF</sequence>
<dbReference type="InterPro" id="IPR004045">
    <property type="entry name" value="Glutathione_S-Trfase_N"/>
</dbReference>
<dbReference type="GO" id="GO:0006749">
    <property type="term" value="P:glutathione metabolic process"/>
    <property type="evidence" value="ECO:0007669"/>
    <property type="project" value="TreeGrafter"/>
</dbReference>
<dbReference type="PANTHER" id="PTHR43969">
    <property type="entry name" value="GLUTATHIONE S TRANSFERASE D10, ISOFORM A-RELATED"/>
    <property type="match status" value="1"/>
</dbReference>
<dbReference type="Pfam" id="PF13417">
    <property type="entry name" value="GST_N_3"/>
    <property type="match status" value="1"/>
</dbReference>
<reference evidence="4" key="1">
    <citation type="journal article" date="2014" name="Int. J. Syst. Evol. Microbiol.">
        <title>Complete genome sequence of Corynebacterium casei LMG S-19264T (=DSM 44701T), isolated from a smear-ripened cheese.</title>
        <authorList>
            <consortium name="US DOE Joint Genome Institute (JGI-PGF)"/>
            <person name="Walter F."/>
            <person name="Albersmeier A."/>
            <person name="Kalinowski J."/>
            <person name="Ruckert C."/>
        </authorList>
    </citation>
    <scope>NUCLEOTIDE SEQUENCE</scope>
    <source>
        <strain evidence="4">KCTC 42651</strain>
    </source>
</reference>
<name>A0A918XUI0_9PROT</name>
<dbReference type="PROSITE" id="PS50405">
    <property type="entry name" value="GST_CTER"/>
    <property type="match status" value="1"/>
</dbReference>
<accession>A0A918XUI0</accession>
<protein>
    <submittedName>
        <fullName evidence="4">Glutathione S-transferase</fullName>
    </submittedName>
</protein>
<evidence type="ECO:0000313" key="4">
    <source>
        <dbReference type="EMBL" id="GHD56688.1"/>
    </source>
</evidence>
<dbReference type="SFLD" id="SFLDG00358">
    <property type="entry name" value="Main_(cytGST)"/>
    <property type="match status" value="1"/>
</dbReference>
<dbReference type="SUPFAM" id="SSF47616">
    <property type="entry name" value="GST C-terminal domain-like"/>
    <property type="match status" value="1"/>
</dbReference>
<dbReference type="Proteomes" id="UP000630353">
    <property type="component" value="Unassembled WGS sequence"/>
</dbReference>
<organism evidence="4 5">
    <name type="scientific">Thalassobaculum fulvum</name>
    <dbReference type="NCBI Taxonomy" id="1633335"/>
    <lineage>
        <taxon>Bacteria</taxon>
        <taxon>Pseudomonadati</taxon>
        <taxon>Pseudomonadota</taxon>
        <taxon>Alphaproteobacteria</taxon>
        <taxon>Rhodospirillales</taxon>
        <taxon>Thalassobaculaceae</taxon>
        <taxon>Thalassobaculum</taxon>
    </lineage>
</organism>
<proteinExistence type="predicted"/>
<evidence type="ECO:0000256" key="1">
    <source>
        <dbReference type="ARBA" id="ARBA00011738"/>
    </source>
</evidence>
<dbReference type="GO" id="GO:0004364">
    <property type="term" value="F:glutathione transferase activity"/>
    <property type="evidence" value="ECO:0007669"/>
    <property type="project" value="TreeGrafter"/>
</dbReference>
<dbReference type="InterPro" id="IPR010987">
    <property type="entry name" value="Glutathione-S-Trfase_C-like"/>
</dbReference>
<dbReference type="InterPro" id="IPR036282">
    <property type="entry name" value="Glutathione-S-Trfase_C_sf"/>
</dbReference>
<keyword evidence="5" id="KW-1185">Reference proteome</keyword>
<comment type="caution">
    <text evidence="4">The sequence shown here is derived from an EMBL/GenBank/DDBJ whole genome shotgun (WGS) entry which is preliminary data.</text>
</comment>
<gene>
    <name evidence="4" type="ORF">GCM10017083_37040</name>
</gene>
<dbReference type="SUPFAM" id="SSF52833">
    <property type="entry name" value="Thioredoxin-like"/>
    <property type="match status" value="1"/>
</dbReference>
<dbReference type="Gene3D" id="1.20.1050.10">
    <property type="match status" value="1"/>
</dbReference>
<dbReference type="InterPro" id="IPR040079">
    <property type="entry name" value="Glutathione_S-Trfase"/>
</dbReference>
<dbReference type="SFLD" id="SFLDS00019">
    <property type="entry name" value="Glutathione_Transferase_(cytos"/>
    <property type="match status" value="1"/>
</dbReference>
<reference evidence="4" key="2">
    <citation type="submission" date="2020-09" db="EMBL/GenBank/DDBJ databases">
        <authorList>
            <person name="Sun Q."/>
            <person name="Kim S."/>
        </authorList>
    </citation>
    <scope>NUCLEOTIDE SEQUENCE</scope>
    <source>
        <strain evidence="4">KCTC 42651</strain>
    </source>
</reference>
<dbReference type="CDD" id="cd00299">
    <property type="entry name" value="GST_C_family"/>
    <property type="match status" value="1"/>
</dbReference>
<dbReference type="AlphaFoldDB" id="A0A918XUI0"/>
<dbReference type="PANTHER" id="PTHR43969:SF9">
    <property type="entry name" value="GLUTATHIONE S TRANSFERASE D10, ISOFORM A-RELATED"/>
    <property type="match status" value="1"/>
</dbReference>
<dbReference type="PROSITE" id="PS50404">
    <property type="entry name" value="GST_NTER"/>
    <property type="match status" value="1"/>
</dbReference>
<dbReference type="EMBL" id="BMZS01000009">
    <property type="protein sequence ID" value="GHD56688.1"/>
    <property type="molecule type" value="Genomic_DNA"/>
</dbReference>
<evidence type="ECO:0000259" key="2">
    <source>
        <dbReference type="PROSITE" id="PS50404"/>
    </source>
</evidence>
<dbReference type="Gene3D" id="3.40.30.10">
    <property type="entry name" value="Glutaredoxin"/>
    <property type="match status" value="1"/>
</dbReference>